<proteinExistence type="inferred from homology"/>
<dbReference type="InterPro" id="IPR050895">
    <property type="entry name" value="XK-related_scramblase"/>
</dbReference>
<evidence type="ECO:0000256" key="2">
    <source>
        <dbReference type="ARBA" id="ARBA00008789"/>
    </source>
</evidence>
<dbReference type="Pfam" id="PF09815">
    <property type="entry name" value="XK-related"/>
    <property type="match status" value="2"/>
</dbReference>
<evidence type="ECO:0000256" key="1">
    <source>
        <dbReference type="ARBA" id="ARBA00004651"/>
    </source>
</evidence>
<evidence type="ECO:0000313" key="9">
    <source>
        <dbReference type="RefSeq" id="XP_019619893.1"/>
    </source>
</evidence>
<feature type="transmembrane region" description="Helical" evidence="7">
    <location>
        <begin position="359"/>
        <end position="380"/>
    </location>
</feature>
<dbReference type="Proteomes" id="UP000515135">
    <property type="component" value="Unplaced"/>
</dbReference>
<feature type="transmembrane region" description="Helical" evidence="7">
    <location>
        <begin position="274"/>
        <end position="294"/>
    </location>
</feature>
<feature type="transmembrane region" description="Helical" evidence="7">
    <location>
        <begin position="81"/>
        <end position="104"/>
    </location>
</feature>
<sequence length="401" mass="45058">MADSRKGAQTAGLIFALVLIPLLLYVANIVTDLLLAVRYLRSEDYTWFSLTLAFVLGPSLIIQLVSLFYEWKTIQQYRPLLCILHVLQIGVFIQYGAVFLNLWLGLGGGESGRVSPGLPIIHLTEAVLQSMPQLSLQFYITVCVGLYNTTTCMADEDSAQPMSTIVPFNHSSTGTFNNTEQVWETTRMYEDDEDRSEPELLFLLLTPLKVVSMSVSLVAAVKAVVAFFYDKCLSKENLSTARLLARILLVTVWKLCELCVRAFVVGLFASIAKWIVIVVLAAQWVILTIAVTTVRDAWFTVNMLMCGLAAAVDTFSMTWSIFYLKTFWLNTVLTLLGNIAMALGWHFMKAKEKWYDTAALTFVVSASVLSVVLGIAEMILEKRLKCQCQVKKREMQYEMRQ</sequence>
<dbReference type="GeneID" id="109466599"/>
<keyword evidence="6 7" id="KW-0472">Membrane</keyword>
<evidence type="ECO:0000256" key="6">
    <source>
        <dbReference type="ARBA" id="ARBA00023136"/>
    </source>
</evidence>
<dbReference type="GO" id="GO:0005886">
    <property type="term" value="C:plasma membrane"/>
    <property type="evidence" value="ECO:0007669"/>
    <property type="project" value="UniProtKB-SubCell"/>
</dbReference>
<keyword evidence="8" id="KW-1185">Reference proteome</keyword>
<dbReference type="RefSeq" id="XP_019619893.1">
    <property type="nucleotide sequence ID" value="XM_019764334.1"/>
</dbReference>
<accession>A0A6P4Y621</accession>
<comment type="subcellular location">
    <subcellularLocation>
        <location evidence="1">Cell membrane</location>
        <topology evidence="1">Multi-pass membrane protein</topology>
    </subcellularLocation>
    <subcellularLocation>
        <location evidence="7">Membrane</location>
        <topology evidence="7">Multi-pass membrane protein</topology>
    </subcellularLocation>
</comment>
<protein>
    <recommendedName>
        <fullName evidence="7">XK-related protein</fullName>
    </recommendedName>
</protein>
<evidence type="ECO:0000256" key="5">
    <source>
        <dbReference type="ARBA" id="ARBA00022989"/>
    </source>
</evidence>
<dbReference type="InterPro" id="IPR018629">
    <property type="entry name" value="XK-rel"/>
</dbReference>
<dbReference type="AlphaFoldDB" id="A0A6P4Y621"/>
<gene>
    <name evidence="9" type="primary">LOC109466599</name>
</gene>
<evidence type="ECO:0000256" key="4">
    <source>
        <dbReference type="ARBA" id="ARBA00022692"/>
    </source>
</evidence>
<keyword evidence="5 7" id="KW-1133">Transmembrane helix</keyword>
<comment type="similarity">
    <text evidence="2 7">Belongs to the XK family.</text>
</comment>
<evidence type="ECO:0000256" key="7">
    <source>
        <dbReference type="RuleBase" id="RU910716"/>
    </source>
</evidence>
<feature type="transmembrane region" description="Helical" evidence="7">
    <location>
        <begin position="301"/>
        <end position="321"/>
    </location>
</feature>
<organism evidence="8 9">
    <name type="scientific">Branchiostoma belcheri</name>
    <name type="common">Amphioxus</name>
    <dbReference type="NCBI Taxonomy" id="7741"/>
    <lineage>
        <taxon>Eukaryota</taxon>
        <taxon>Metazoa</taxon>
        <taxon>Chordata</taxon>
        <taxon>Cephalochordata</taxon>
        <taxon>Leptocardii</taxon>
        <taxon>Amphioxiformes</taxon>
        <taxon>Branchiostomatidae</taxon>
        <taxon>Branchiostoma</taxon>
    </lineage>
</organism>
<dbReference type="PANTHER" id="PTHR16024:SF28">
    <property type="entry name" value="XK-RELATED PROTEIN"/>
    <property type="match status" value="1"/>
</dbReference>
<feature type="transmembrane region" description="Helical" evidence="7">
    <location>
        <begin position="47"/>
        <end position="69"/>
    </location>
</feature>
<evidence type="ECO:0000256" key="3">
    <source>
        <dbReference type="ARBA" id="ARBA00022475"/>
    </source>
</evidence>
<keyword evidence="3" id="KW-1003">Cell membrane</keyword>
<feature type="transmembrane region" description="Helical" evidence="7">
    <location>
        <begin position="12"/>
        <end position="35"/>
    </location>
</feature>
<reference evidence="9" key="1">
    <citation type="submission" date="2025-08" db="UniProtKB">
        <authorList>
            <consortium name="RefSeq"/>
        </authorList>
    </citation>
    <scope>IDENTIFICATION</scope>
    <source>
        <tissue evidence="9">Gonad</tissue>
    </source>
</reference>
<feature type="transmembrane region" description="Helical" evidence="7">
    <location>
        <begin position="327"/>
        <end position="347"/>
    </location>
</feature>
<feature type="transmembrane region" description="Helical" evidence="7">
    <location>
        <begin position="210"/>
        <end position="229"/>
    </location>
</feature>
<name>A0A6P4Y621_BRABE</name>
<dbReference type="PANTHER" id="PTHR16024">
    <property type="entry name" value="XK-RELATED PROTEIN"/>
    <property type="match status" value="1"/>
</dbReference>
<keyword evidence="4 7" id="KW-0812">Transmembrane</keyword>
<dbReference type="OrthoDB" id="10037417at2759"/>
<dbReference type="KEGG" id="bbel:109466599"/>
<evidence type="ECO:0000313" key="8">
    <source>
        <dbReference type="Proteomes" id="UP000515135"/>
    </source>
</evidence>